<evidence type="ECO:0000313" key="4">
    <source>
        <dbReference type="Proteomes" id="UP000734854"/>
    </source>
</evidence>
<keyword evidence="1" id="KW-0175">Coiled coil</keyword>
<reference evidence="3 4" key="1">
    <citation type="submission" date="2020-08" db="EMBL/GenBank/DDBJ databases">
        <title>Plant Genome Project.</title>
        <authorList>
            <person name="Zhang R.-G."/>
        </authorList>
    </citation>
    <scope>NUCLEOTIDE SEQUENCE [LARGE SCALE GENOMIC DNA]</scope>
    <source>
        <tissue evidence="3">Rhizome</tissue>
    </source>
</reference>
<feature type="coiled-coil region" evidence="1">
    <location>
        <begin position="255"/>
        <end position="289"/>
    </location>
</feature>
<keyword evidence="4" id="KW-1185">Reference proteome</keyword>
<proteinExistence type="predicted"/>
<dbReference type="EMBL" id="JACMSC010000002">
    <property type="protein sequence ID" value="KAG6532233.1"/>
    <property type="molecule type" value="Genomic_DNA"/>
</dbReference>
<evidence type="ECO:0000313" key="3">
    <source>
        <dbReference type="EMBL" id="KAG6532233.1"/>
    </source>
</evidence>
<comment type="caution">
    <text evidence="3">The sequence shown here is derived from an EMBL/GenBank/DDBJ whole genome shotgun (WGS) entry which is preliminary data.</text>
</comment>
<dbReference type="Proteomes" id="UP000734854">
    <property type="component" value="Unassembled WGS sequence"/>
</dbReference>
<gene>
    <name evidence="3" type="ORF">ZIOFF_006072</name>
</gene>
<accession>A0A8J5HNA0</accession>
<evidence type="ECO:0000256" key="1">
    <source>
        <dbReference type="SAM" id="Coils"/>
    </source>
</evidence>
<organism evidence="3 4">
    <name type="scientific">Zingiber officinale</name>
    <name type="common">Ginger</name>
    <name type="synonym">Amomum zingiber</name>
    <dbReference type="NCBI Taxonomy" id="94328"/>
    <lineage>
        <taxon>Eukaryota</taxon>
        <taxon>Viridiplantae</taxon>
        <taxon>Streptophyta</taxon>
        <taxon>Embryophyta</taxon>
        <taxon>Tracheophyta</taxon>
        <taxon>Spermatophyta</taxon>
        <taxon>Magnoliopsida</taxon>
        <taxon>Liliopsida</taxon>
        <taxon>Zingiberales</taxon>
        <taxon>Zingiberaceae</taxon>
        <taxon>Zingiber</taxon>
    </lineage>
</organism>
<feature type="region of interest" description="Disordered" evidence="2">
    <location>
        <begin position="216"/>
        <end position="237"/>
    </location>
</feature>
<feature type="region of interest" description="Disordered" evidence="2">
    <location>
        <begin position="159"/>
        <end position="185"/>
    </location>
</feature>
<evidence type="ECO:0000256" key="2">
    <source>
        <dbReference type="SAM" id="MobiDB-lite"/>
    </source>
</evidence>
<dbReference type="AlphaFoldDB" id="A0A8J5HNA0"/>
<name>A0A8J5HNA0_ZINOF</name>
<sequence>MHSIEHPLGQVDVSTLPVHINECCGNEDMGAATEDEHVLVDPPALVDVPHASAIREDEGEEATAMSIELDGLVPQEEWRSVGEGSEDALRGWEERGGQVGVGEAGEEEWVMEVGRFWARMSLIGLRGFYSDVKMSSALPTVPTSARSMLEEMLAALKLRDEKPKDVPPSLPSRPTLKRRPPSTKNKKFKIESDLAEFSSEEPADVTVVKARPDLSEPRNGIILSNRPDEQDSQESDSYEEAHFVEEALVDDASRLEELEKLVTSIKEELRQKEEENIALLAQVQEYQKNWSLCEEKIHSMEDLYQKQIQTLTMSLDVVQKSLLASDTAKQLAGAGPKPDATPNKNVVGRNVDCKGITCPVYQLAKELEKQKQMFEVEARGLGDVKSGQTEYAKKSLEELRKLKAVYASWKKEYKKHLHETKKALLKLKKSEGEETHRRWWCQRRTAKSRFSMCSS</sequence>
<feature type="compositionally biased region" description="Basic residues" evidence="2">
    <location>
        <begin position="175"/>
        <end position="185"/>
    </location>
</feature>
<protein>
    <submittedName>
        <fullName evidence="3">Uncharacterized protein</fullName>
    </submittedName>
</protein>